<name>A0A515EUN5_9BURK</name>
<dbReference type="AlphaFoldDB" id="A0A515EUN5"/>
<dbReference type="Proteomes" id="UP000317365">
    <property type="component" value="Chromosome"/>
</dbReference>
<dbReference type="Gene3D" id="3.40.190.10">
    <property type="entry name" value="Periplasmic binding protein-like II"/>
    <property type="match status" value="2"/>
</dbReference>
<dbReference type="GO" id="GO:0015833">
    <property type="term" value="P:peptide transport"/>
    <property type="evidence" value="ECO:0007669"/>
    <property type="project" value="TreeGrafter"/>
</dbReference>
<sequence length="627" mass="70605">MPTERPITNTTVLSNKRRTAGGYDFIQQHPTSRDNRVPVCAIKVKIKMDEVQSKISPFMKLLAQYRRLHALVQSLGHQPGLPALAQGMHCSERNMRNLLAKMQAQGWLTWTAGQGRGRHSALVWHTTPDALALDHMSELLREGDLEQAFAQLNPTQRSALSARLPEYLEADHASQRSLRMPVYRQVQSLDPLDAFSRLEAYLVRQIFGRLTEFDADSHRVVPGLAHHWEPAHSAQLWHFWLRPGLSFHDGTPLTVHDVAATFERLRAECKTYQRLYSRIARVEVGDDQRVSFHLTEPHYLWPRCTANGNSSIVPLNRSANFSHMPVGSGPFRLVRNNSYQLTFRAFKDYYRERPLLDEIDLWVMEAQGPAPSFDLQFGYNSTGHDAGASVGPHTNTHLSEPLAGCTYLICKPTSPLFHTVAQRLALGDWVATSAWLAADDLTHTPARGLLPQWKHRPEPPPSECPVPAGTHLRMVTGPRTSICRMAQDLQARFDAAGVHLEFASLPIHEWVNPAHFADADLVLAGEVMYHDPQFGCFDWFSADIMLRRWMPPAEVALLDAALHRAQTEPNEAQRMQLFEDMAYRIVNQGLALPLTHETQVLAVAPHVAGARIGPLGFAAFETLWRRG</sequence>
<reference evidence="5" key="2">
    <citation type="journal article" date="2020" name="Int. J. Syst. Evol. Microbiol.">
        <title>Genomic insights into a novel species Rhodoferax aquaticus sp. nov., isolated from freshwater.</title>
        <authorList>
            <person name="Li T."/>
            <person name="Zhuo Y."/>
            <person name="Jin C.Z."/>
            <person name="Wu X."/>
            <person name="Ko S.R."/>
            <person name="Jin F.J."/>
            <person name="Ahn C.Y."/>
            <person name="Oh H.M."/>
            <person name="Lee H.G."/>
            <person name="Jin L."/>
        </authorList>
    </citation>
    <scope>NUCLEOTIDE SEQUENCE [LARGE SCALE GENOMIC DNA]</scope>
    <source>
        <strain evidence="5">Gr-4</strain>
    </source>
</reference>
<dbReference type="PANTHER" id="PTHR30290">
    <property type="entry name" value="PERIPLASMIC BINDING COMPONENT OF ABC TRANSPORTER"/>
    <property type="match status" value="1"/>
</dbReference>
<protein>
    <recommendedName>
        <fullName evidence="6">ABC transporter substrate-binding protein</fullName>
    </recommendedName>
</protein>
<dbReference type="InterPro" id="IPR025370">
    <property type="entry name" value="SgrR_HTH_N"/>
</dbReference>
<dbReference type="InterPro" id="IPR039424">
    <property type="entry name" value="SBP_5"/>
</dbReference>
<evidence type="ECO:0000259" key="2">
    <source>
        <dbReference type="Pfam" id="PF00496"/>
    </source>
</evidence>
<dbReference type="PANTHER" id="PTHR30290:SF72">
    <property type="entry name" value="HTH-TYPE TRANSCRIPTIONAL REGULATOR SGRR"/>
    <property type="match status" value="1"/>
</dbReference>
<evidence type="ECO:0000313" key="5">
    <source>
        <dbReference type="Proteomes" id="UP000317365"/>
    </source>
</evidence>
<organism evidence="4 5">
    <name type="scientific">Rhodoferax aquaticus</name>
    <dbReference type="NCBI Taxonomy" id="2527691"/>
    <lineage>
        <taxon>Bacteria</taxon>
        <taxon>Pseudomonadati</taxon>
        <taxon>Pseudomonadota</taxon>
        <taxon>Betaproteobacteria</taxon>
        <taxon>Burkholderiales</taxon>
        <taxon>Comamonadaceae</taxon>
        <taxon>Rhodoferax</taxon>
    </lineage>
</organism>
<dbReference type="EMBL" id="CP036282">
    <property type="protein sequence ID" value="QDL56319.1"/>
    <property type="molecule type" value="Genomic_DNA"/>
</dbReference>
<feature type="domain" description="Transcriptional regulator SgrR N-terminal HTH" evidence="3">
    <location>
        <begin position="60"/>
        <end position="170"/>
    </location>
</feature>
<dbReference type="KEGG" id="rhg:EXZ61_20365"/>
<dbReference type="SUPFAM" id="SSF53850">
    <property type="entry name" value="Periplasmic binding protein-like II"/>
    <property type="match status" value="1"/>
</dbReference>
<dbReference type="InterPro" id="IPR000914">
    <property type="entry name" value="SBP_5_dom"/>
</dbReference>
<evidence type="ECO:0000256" key="1">
    <source>
        <dbReference type="ARBA" id="ARBA00023125"/>
    </source>
</evidence>
<dbReference type="GO" id="GO:0003677">
    <property type="term" value="F:DNA binding"/>
    <property type="evidence" value="ECO:0007669"/>
    <property type="project" value="UniProtKB-KW"/>
</dbReference>
<dbReference type="Pfam" id="PF00496">
    <property type="entry name" value="SBP_bac_5"/>
    <property type="match status" value="1"/>
</dbReference>
<reference evidence="5" key="1">
    <citation type="submission" date="2019-02" db="EMBL/GenBank/DDBJ databases">
        <title>Complete genome sequence of Rhodoferax sp. Gr-4.</title>
        <authorList>
            <person name="Jin L."/>
        </authorList>
    </citation>
    <scope>NUCLEOTIDE SEQUENCE [LARGE SCALE GENOMIC DNA]</scope>
    <source>
        <strain evidence="5">Gr-4</strain>
    </source>
</reference>
<keyword evidence="5" id="KW-1185">Reference proteome</keyword>
<evidence type="ECO:0008006" key="6">
    <source>
        <dbReference type="Google" id="ProtNLM"/>
    </source>
</evidence>
<evidence type="ECO:0000259" key="3">
    <source>
        <dbReference type="Pfam" id="PF12793"/>
    </source>
</evidence>
<feature type="domain" description="Solute-binding protein family 5" evidence="2">
    <location>
        <begin position="220"/>
        <end position="369"/>
    </location>
</feature>
<dbReference type="Pfam" id="PF12793">
    <property type="entry name" value="SgrR_N"/>
    <property type="match status" value="1"/>
</dbReference>
<accession>A0A515EUN5</accession>
<dbReference type="Gene3D" id="3.10.105.10">
    <property type="entry name" value="Dipeptide-binding Protein, Domain 3"/>
    <property type="match status" value="1"/>
</dbReference>
<gene>
    <name evidence="4" type="ORF">EXZ61_20365</name>
</gene>
<dbReference type="GO" id="GO:1904680">
    <property type="term" value="F:peptide transmembrane transporter activity"/>
    <property type="evidence" value="ECO:0007669"/>
    <property type="project" value="TreeGrafter"/>
</dbReference>
<keyword evidence="1" id="KW-0238">DNA-binding</keyword>
<proteinExistence type="predicted"/>
<evidence type="ECO:0000313" key="4">
    <source>
        <dbReference type="EMBL" id="QDL56319.1"/>
    </source>
</evidence>